<comment type="caution">
    <text evidence="3">The sequence shown here is derived from an EMBL/GenBank/DDBJ whole genome shotgun (WGS) entry which is preliminary data.</text>
</comment>
<dbReference type="Gene3D" id="3.90.1640.10">
    <property type="entry name" value="inorganic pyrophosphatase (n-terminal core)"/>
    <property type="match status" value="1"/>
</dbReference>
<dbReference type="OrthoDB" id="9803668at2"/>
<dbReference type="InterPro" id="IPR003156">
    <property type="entry name" value="DHHA1_dom"/>
</dbReference>
<dbReference type="Pfam" id="PF01368">
    <property type="entry name" value="DHH"/>
    <property type="match status" value="1"/>
</dbReference>
<keyword evidence="4" id="KW-1185">Reference proteome</keyword>
<sequence>MYIDTQKIQALYAKIKAFDTIIIHRHQRPDPDALGSQLGLKALLVNKFPNKRILAAGSNLKSLEWLGMMDKVTKEDYQEALVIVCDTANRPRVDGQHFDQGQALVKIDHHVLVDSYGDPELVYTQSSSTSEMVTYISKSLGADLPMTQEAAILLYAGILGDTGRFLFSTSSDTFTAAAYLTEFDLPLRELTDHFQVMPLAEFKFHSFAMENLDLLEPGIAVLHISQADIKAHGITEDQTNSVVNIPSQIEGMYAWLNFVEQEGDKPKWRVRLRSKGPVINKIAEEHGGGGHPMAAGADAYSQEEIQTIIEKIQAAVAEYRKEQSK</sequence>
<dbReference type="PANTHER" id="PTHR47618">
    <property type="entry name" value="BIFUNCTIONAL OLIGORIBONUCLEASE AND PAP PHOSPHATASE NRNA"/>
    <property type="match status" value="1"/>
</dbReference>
<evidence type="ECO:0000259" key="1">
    <source>
        <dbReference type="Pfam" id="PF01368"/>
    </source>
</evidence>
<dbReference type="Pfam" id="PF02272">
    <property type="entry name" value="DHHA1"/>
    <property type="match status" value="1"/>
</dbReference>
<evidence type="ECO:0000313" key="3">
    <source>
        <dbReference type="EMBL" id="EFR32011.1"/>
    </source>
</evidence>
<dbReference type="RefSeq" id="WP_006417494.1">
    <property type="nucleotide sequence ID" value="NZ_AENN01000001.1"/>
</dbReference>
<dbReference type="GO" id="GO:0003676">
    <property type="term" value="F:nucleic acid binding"/>
    <property type="evidence" value="ECO:0007669"/>
    <property type="project" value="InterPro"/>
</dbReference>
<dbReference type="InterPro" id="IPR001667">
    <property type="entry name" value="DDH_dom"/>
</dbReference>
<dbReference type="AlphaFoldDB" id="E4KM03"/>
<dbReference type="STRING" id="908337.HMPREF9257_0986"/>
<accession>E4KM03</accession>
<gene>
    <name evidence="3" type="ORF">HMPREF9257_0986</name>
</gene>
<dbReference type="Gene3D" id="3.10.310.30">
    <property type="match status" value="1"/>
</dbReference>
<evidence type="ECO:0000313" key="4">
    <source>
        <dbReference type="Proteomes" id="UP000005990"/>
    </source>
</evidence>
<dbReference type="eggNOG" id="COG0618">
    <property type="taxonomic scope" value="Bacteria"/>
</dbReference>
<feature type="domain" description="DHHA1" evidence="2">
    <location>
        <begin position="231"/>
        <end position="317"/>
    </location>
</feature>
<protein>
    <submittedName>
        <fullName evidence="3">DHHA1 domain protein</fullName>
    </submittedName>
</protein>
<dbReference type="PANTHER" id="PTHR47618:SF1">
    <property type="entry name" value="BIFUNCTIONAL OLIGORIBONUCLEASE AND PAP PHOSPHATASE NRNA"/>
    <property type="match status" value="1"/>
</dbReference>
<dbReference type="Proteomes" id="UP000005990">
    <property type="component" value="Unassembled WGS sequence"/>
</dbReference>
<reference evidence="3 4" key="1">
    <citation type="submission" date="2010-10" db="EMBL/GenBank/DDBJ databases">
        <authorList>
            <person name="Durkin A.S."/>
            <person name="Madupu R."/>
            <person name="Torralba M."/>
            <person name="Gillis M."/>
            <person name="Methe B."/>
            <person name="Sutton G."/>
            <person name="Nelson K.E."/>
        </authorList>
    </citation>
    <scope>NUCLEOTIDE SEQUENCE [LARGE SCALE GENOMIC DNA]</scope>
    <source>
        <strain evidence="3 4">ACS-139-V-Col8</strain>
    </source>
</reference>
<organism evidence="3 4">
    <name type="scientific">Eremococcus coleocola ACS-139-V-Col8</name>
    <dbReference type="NCBI Taxonomy" id="908337"/>
    <lineage>
        <taxon>Bacteria</taxon>
        <taxon>Bacillati</taxon>
        <taxon>Bacillota</taxon>
        <taxon>Bacilli</taxon>
        <taxon>Lactobacillales</taxon>
        <taxon>Aerococcaceae</taxon>
        <taxon>Eremococcus</taxon>
    </lineage>
</organism>
<dbReference type="SUPFAM" id="SSF64182">
    <property type="entry name" value="DHH phosphoesterases"/>
    <property type="match status" value="1"/>
</dbReference>
<evidence type="ECO:0000259" key="2">
    <source>
        <dbReference type="Pfam" id="PF02272"/>
    </source>
</evidence>
<feature type="domain" description="DDH" evidence="1">
    <location>
        <begin position="21"/>
        <end position="158"/>
    </location>
</feature>
<proteinExistence type="predicted"/>
<dbReference type="InterPro" id="IPR051319">
    <property type="entry name" value="Oligoribo/pAp-PDE_c-di-AMP_PDE"/>
</dbReference>
<dbReference type="EMBL" id="AENN01000001">
    <property type="protein sequence ID" value="EFR32011.1"/>
    <property type="molecule type" value="Genomic_DNA"/>
</dbReference>
<dbReference type="InterPro" id="IPR038763">
    <property type="entry name" value="DHH_sf"/>
</dbReference>
<name>E4KM03_9LACT</name>